<reference evidence="2 3" key="1">
    <citation type="journal article" date="2018" name="Biotechnol. Biofuels">
        <title>Integrative visual omics of the white-rot fungus Polyporus brumalis exposes the biotechnological potential of its oxidative enzymes for delignifying raw plant biomass.</title>
        <authorList>
            <person name="Miyauchi S."/>
            <person name="Rancon A."/>
            <person name="Drula E."/>
            <person name="Hage H."/>
            <person name="Chaduli D."/>
            <person name="Favel A."/>
            <person name="Grisel S."/>
            <person name="Henrissat B."/>
            <person name="Herpoel-Gimbert I."/>
            <person name="Ruiz-Duenas F.J."/>
            <person name="Chevret D."/>
            <person name="Hainaut M."/>
            <person name="Lin J."/>
            <person name="Wang M."/>
            <person name="Pangilinan J."/>
            <person name="Lipzen A."/>
            <person name="Lesage-Meessen L."/>
            <person name="Navarro D."/>
            <person name="Riley R."/>
            <person name="Grigoriev I.V."/>
            <person name="Zhou S."/>
            <person name="Raouche S."/>
            <person name="Rosso M.N."/>
        </authorList>
    </citation>
    <scope>NUCLEOTIDE SEQUENCE [LARGE SCALE GENOMIC DNA]</scope>
    <source>
        <strain evidence="2 3">BRFM 1820</strain>
    </source>
</reference>
<organism evidence="2 3">
    <name type="scientific">Lentinus brumalis</name>
    <dbReference type="NCBI Taxonomy" id="2498619"/>
    <lineage>
        <taxon>Eukaryota</taxon>
        <taxon>Fungi</taxon>
        <taxon>Dikarya</taxon>
        <taxon>Basidiomycota</taxon>
        <taxon>Agaricomycotina</taxon>
        <taxon>Agaricomycetes</taxon>
        <taxon>Polyporales</taxon>
        <taxon>Polyporaceae</taxon>
        <taxon>Lentinus</taxon>
    </lineage>
</organism>
<evidence type="ECO:0000256" key="1">
    <source>
        <dbReference type="SAM" id="MobiDB-lite"/>
    </source>
</evidence>
<dbReference type="AlphaFoldDB" id="A0A371D179"/>
<accession>A0A371D179</accession>
<gene>
    <name evidence="2" type="ORF">OH76DRAFT_895210</name>
</gene>
<dbReference type="Proteomes" id="UP000256964">
    <property type="component" value="Unassembled WGS sequence"/>
</dbReference>
<name>A0A371D179_9APHY</name>
<proteinExistence type="predicted"/>
<feature type="region of interest" description="Disordered" evidence="1">
    <location>
        <begin position="105"/>
        <end position="126"/>
    </location>
</feature>
<keyword evidence="3" id="KW-1185">Reference proteome</keyword>
<evidence type="ECO:0000313" key="3">
    <source>
        <dbReference type="Proteomes" id="UP000256964"/>
    </source>
</evidence>
<evidence type="ECO:0000313" key="2">
    <source>
        <dbReference type="EMBL" id="RDX46282.1"/>
    </source>
</evidence>
<protein>
    <submittedName>
        <fullName evidence="2">Uncharacterized protein</fullName>
    </submittedName>
</protein>
<dbReference type="EMBL" id="KZ857429">
    <property type="protein sequence ID" value="RDX46282.1"/>
    <property type="molecule type" value="Genomic_DNA"/>
</dbReference>
<sequence length="158" mass="17477">MSGPRRNAVTVNSKVRIVSSYPCLVPSSYRGMVIMDAVRAMQDRNRSVEEPVAAVQWVVTREKPYSGATETQDSPCCTYRCPEHPAETHKPSLRNEPVTTLAVCHRPSQGGTARRTPLIRSSHQEDAKDLVKSELLGNPAARARRISSTIEERLQHGG</sequence>